<dbReference type="RefSeq" id="WP_349276587.1">
    <property type="nucleotide sequence ID" value="NZ_CP157675.1"/>
</dbReference>
<proteinExistence type="predicted"/>
<evidence type="ECO:0000313" key="2">
    <source>
        <dbReference type="EMBL" id="XBP68594.1"/>
    </source>
</evidence>
<feature type="compositionally biased region" description="Polar residues" evidence="1">
    <location>
        <begin position="169"/>
        <end position="183"/>
    </location>
</feature>
<dbReference type="AlphaFoldDB" id="A0AAU7LLU3"/>
<reference evidence="2" key="1">
    <citation type="submission" date="2024-05" db="EMBL/GenBank/DDBJ databases">
        <authorList>
            <person name="Bunk B."/>
            <person name="Swiderski J."/>
            <person name="Sproer C."/>
            <person name="Thiel V."/>
        </authorList>
    </citation>
    <scope>NUCLEOTIDE SEQUENCE</scope>
    <source>
        <strain evidence="2">DSM 17735</strain>
    </source>
</reference>
<evidence type="ECO:0000313" key="3">
    <source>
        <dbReference type="EMBL" id="XBP70647.1"/>
    </source>
</evidence>
<sequence length="183" mass="20544">MSELSQAQVVQAVVAVERMSAAQRVQLADEIYLRQPNLLASVLVLERMGVSLQQLEVPIYILMVACQAIKASALDWPLITEDVQERCLQRLNGSIRFDECLSPELMRQAAQQRVDDHAQRYLLAFVHGYLRDHDLLAVRSDAEKYLLLASFNLVECIAATAPGGRPQRRPSSGKQTASRLRPF</sequence>
<feature type="region of interest" description="Disordered" evidence="1">
    <location>
        <begin position="163"/>
        <end position="183"/>
    </location>
</feature>
<evidence type="ECO:0000256" key="1">
    <source>
        <dbReference type="SAM" id="MobiDB-lite"/>
    </source>
</evidence>
<accession>A0AAU7LLU3</accession>
<dbReference type="EMBL" id="CP157675">
    <property type="protein sequence ID" value="XBP70647.1"/>
    <property type="molecule type" value="Genomic_DNA"/>
</dbReference>
<organism evidence="2">
    <name type="scientific">Polaromonas hydrogenivorans</name>
    <dbReference type="NCBI Taxonomy" id="335476"/>
    <lineage>
        <taxon>Bacteria</taxon>
        <taxon>Pseudomonadati</taxon>
        <taxon>Pseudomonadota</taxon>
        <taxon>Betaproteobacteria</taxon>
        <taxon>Burkholderiales</taxon>
        <taxon>Comamonadaceae</taxon>
        <taxon>Polaromonas</taxon>
    </lineage>
</organism>
<gene>
    <name evidence="3" type="ORF">ABLV49_02160</name>
    <name evidence="2" type="ORF">ABLV49_11770</name>
</gene>
<dbReference type="EMBL" id="CP157675">
    <property type="protein sequence ID" value="XBP68594.1"/>
    <property type="molecule type" value="Genomic_DNA"/>
</dbReference>
<name>A0AAU7LLU3_9BURK</name>
<protein>
    <submittedName>
        <fullName evidence="2">Uncharacterized protein</fullName>
    </submittedName>
</protein>